<dbReference type="Gene3D" id="2.130.10.10">
    <property type="entry name" value="YVTN repeat-like/Quinoprotein amine dehydrogenase"/>
    <property type="match status" value="1"/>
</dbReference>
<reference evidence="2 3" key="1">
    <citation type="submission" date="2022-06" db="EMBL/GenBank/DDBJ databases">
        <title>Actinoplanes abujensis sp. nov., isolated from Nigerian arid soil.</title>
        <authorList>
            <person name="Ding P."/>
        </authorList>
    </citation>
    <scope>NUCLEOTIDE SEQUENCE [LARGE SCALE GENOMIC DNA]</scope>
    <source>
        <strain evidence="3">TRM88002</strain>
    </source>
</reference>
<keyword evidence="3" id="KW-1185">Reference proteome</keyword>
<comment type="caution">
    <text evidence="2">The sequence shown here is derived from an EMBL/GenBank/DDBJ whole genome shotgun (WGS) entry which is preliminary data.</text>
</comment>
<dbReference type="PROSITE" id="PS51318">
    <property type="entry name" value="TAT"/>
    <property type="match status" value="1"/>
</dbReference>
<protein>
    <submittedName>
        <fullName evidence="2">Uncharacterized protein</fullName>
    </submittedName>
</protein>
<proteinExistence type="predicted"/>
<sequence>MTTRRSFLTLSGGVLAASALAGCREREAAAALSSSVPDVLLAGSRSGVVRLSGTEVRPIGAQSVLSRSGHTAYAVAGDSLVRVDAVTGAPARKQSIGGGWVPRVVAESSDLCVLLTTPPGEPPAARTTSGLLVIGAGRRQKFNLPGCVEPDAFTSDGTGLFVLDWLPADRPGHYRVRLLDFNDGKLHPLFTRDKTPVPAGAEEQMQGRGRQAVYSPDRQTLYTLYTHQPEHQHTRNLLNGTRSHVHAFVHVLHLAERWAYCLDLPDPFGQGPAEGHALAVDGTRLAVLDTASGSIAHANTETLRIERVARIGAGRGAASLVFSPDARLLAADGATVHALDRTTDQALATWVLPSAVRGLRLSADGSRLYAGGENGVVWLDAGSGALRGRARVDGLTDVLSVR</sequence>
<organism evidence="2 3">
    <name type="scientific">Paractinoplanes hotanensis</name>
    <dbReference type="NCBI Taxonomy" id="2906497"/>
    <lineage>
        <taxon>Bacteria</taxon>
        <taxon>Bacillati</taxon>
        <taxon>Actinomycetota</taxon>
        <taxon>Actinomycetes</taxon>
        <taxon>Micromonosporales</taxon>
        <taxon>Micromonosporaceae</taxon>
        <taxon>Paractinoplanes</taxon>
    </lineage>
</organism>
<evidence type="ECO:0000313" key="2">
    <source>
        <dbReference type="EMBL" id="MCM4080741.1"/>
    </source>
</evidence>
<evidence type="ECO:0000256" key="1">
    <source>
        <dbReference type="SAM" id="MobiDB-lite"/>
    </source>
</evidence>
<accession>A0ABT0Y401</accession>
<name>A0ABT0Y401_9ACTN</name>
<feature type="region of interest" description="Disordered" evidence="1">
    <location>
        <begin position="190"/>
        <end position="210"/>
    </location>
</feature>
<dbReference type="SUPFAM" id="SSF75011">
    <property type="entry name" value="3-carboxy-cis,cis-mucoante lactonizing enzyme"/>
    <property type="match status" value="1"/>
</dbReference>
<dbReference type="InterPro" id="IPR006311">
    <property type="entry name" value="TAT_signal"/>
</dbReference>
<gene>
    <name evidence="2" type="ORF">LXN57_24485</name>
</gene>
<dbReference type="RefSeq" id="WP_251800517.1">
    <property type="nucleotide sequence ID" value="NZ_JAMQOL010000034.1"/>
</dbReference>
<dbReference type="EMBL" id="JAMQOL010000034">
    <property type="protein sequence ID" value="MCM4080741.1"/>
    <property type="molecule type" value="Genomic_DNA"/>
</dbReference>
<dbReference type="InterPro" id="IPR015943">
    <property type="entry name" value="WD40/YVTN_repeat-like_dom_sf"/>
</dbReference>
<dbReference type="Proteomes" id="UP001523216">
    <property type="component" value="Unassembled WGS sequence"/>
</dbReference>
<dbReference type="PROSITE" id="PS51257">
    <property type="entry name" value="PROKAR_LIPOPROTEIN"/>
    <property type="match status" value="1"/>
</dbReference>
<evidence type="ECO:0000313" key="3">
    <source>
        <dbReference type="Proteomes" id="UP001523216"/>
    </source>
</evidence>